<sequence length="151" mass="16954">MAKSGGVPTFHPSQSLGKTFDCTLKESASIRATNQELDRWLMAVYKSGLLGKFKAWIYQHGILPRILWLLLVYEFTLSTVKGFEKSINSHLQRWLGLPRSLSSINVREVMQYIESNDLKASQAGTEVKNQKKIEGNRSSQPSGIRTVPQSA</sequence>
<comment type="caution">
    <text evidence="2">The sequence shown here is derived from an EMBL/GenBank/DDBJ whole genome shotgun (WGS) entry which is preliminary data.</text>
</comment>
<evidence type="ECO:0000256" key="1">
    <source>
        <dbReference type="SAM" id="MobiDB-lite"/>
    </source>
</evidence>
<gene>
    <name evidence="2" type="ORF">QTP70_016829</name>
</gene>
<dbReference type="AlphaFoldDB" id="A0AAE0QXC9"/>
<reference evidence="2" key="1">
    <citation type="submission" date="2023-06" db="EMBL/GenBank/DDBJ databases">
        <title>Male Hemibagrus guttatus genome.</title>
        <authorList>
            <person name="Bian C."/>
        </authorList>
    </citation>
    <scope>NUCLEOTIDE SEQUENCE</scope>
    <source>
        <strain evidence="2">Male_cb2023</strain>
        <tissue evidence="2">Muscle</tissue>
    </source>
</reference>
<protein>
    <submittedName>
        <fullName evidence="2">Uncharacterized protein</fullName>
    </submittedName>
</protein>
<dbReference type="EMBL" id="JAUCMX010000009">
    <property type="protein sequence ID" value="KAK3535558.1"/>
    <property type="molecule type" value="Genomic_DNA"/>
</dbReference>
<proteinExistence type="predicted"/>
<evidence type="ECO:0000313" key="3">
    <source>
        <dbReference type="Proteomes" id="UP001274896"/>
    </source>
</evidence>
<accession>A0AAE0QXC9</accession>
<keyword evidence="3" id="KW-1185">Reference proteome</keyword>
<feature type="compositionally biased region" description="Polar residues" evidence="1">
    <location>
        <begin position="136"/>
        <end position="151"/>
    </location>
</feature>
<feature type="non-terminal residue" evidence="2">
    <location>
        <position position="151"/>
    </location>
</feature>
<dbReference type="Proteomes" id="UP001274896">
    <property type="component" value="Unassembled WGS sequence"/>
</dbReference>
<feature type="region of interest" description="Disordered" evidence="1">
    <location>
        <begin position="122"/>
        <end position="151"/>
    </location>
</feature>
<evidence type="ECO:0000313" key="2">
    <source>
        <dbReference type="EMBL" id="KAK3535558.1"/>
    </source>
</evidence>
<organism evidence="2 3">
    <name type="scientific">Hemibagrus guttatus</name>
    <dbReference type="NCBI Taxonomy" id="175788"/>
    <lineage>
        <taxon>Eukaryota</taxon>
        <taxon>Metazoa</taxon>
        <taxon>Chordata</taxon>
        <taxon>Craniata</taxon>
        <taxon>Vertebrata</taxon>
        <taxon>Euteleostomi</taxon>
        <taxon>Actinopterygii</taxon>
        <taxon>Neopterygii</taxon>
        <taxon>Teleostei</taxon>
        <taxon>Ostariophysi</taxon>
        <taxon>Siluriformes</taxon>
        <taxon>Bagridae</taxon>
        <taxon>Hemibagrus</taxon>
    </lineage>
</organism>
<name>A0AAE0QXC9_9TELE</name>